<name>A0ABS4AP23_9PROT</name>
<keyword evidence="2" id="KW-1185">Reference proteome</keyword>
<organism evidence="1 2">
    <name type="scientific">Roseomonas nitratireducens</name>
    <dbReference type="NCBI Taxonomy" id="2820810"/>
    <lineage>
        <taxon>Bacteria</taxon>
        <taxon>Pseudomonadati</taxon>
        <taxon>Pseudomonadota</taxon>
        <taxon>Alphaproteobacteria</taxon>
        <taxon>Acetobacterales</taxon>
        <taxon>Roseomonadaceae</taxon>
        <taxon>Roseomonas</taxon>
    </lineage>
</organism>
<dbReference type="Proteomes" id="UP000680815">
    <property type="component" value="Unassembled WGS sequence"/>
</dbReference>
<dbReference type="EMBL" id="JAGIYZ010000002">
    <property type="protein sequence ID" value="MBP0463111.1"/>
    <property type="molecule type" value="Genomic_DNA"/>
</dbReference>
<evidence type="ECO:0000313" key="2">
    <source>
        <dbReference type="Proteomes" id="UP000680815"/>
    </source>
</evidence>
<sequence length="199" mass="21575">MAFSIDDVKIMRFFKDDTNLRKIVFTLKGYDIQGGDGDKGYPRLDYLIHQRKLKVMRRVTDLGFADAAGAASYFMGTNTFSLGTEFRVTSDYGMAVLAHEGAHALIDLQNLGSIVRGVSEAIGYVAEAMWRANAKRGPIMMKGGTAVHPVRAKAFAIASALSTASNGIVPTNDADDLVKLIVQEKQYDDPSPHVSDGIG</sequence>
<gene>
    <name evidence="1" type="ORF">J5Y09_04245</name>
</gene>
<evidence type="ECO:0000313" key="1">
    <source>
        <dbReference type="EMBL" id="MBP0463111.1"/>
    </source>
</evidence>
<protein>
    <submittedName>
        <fullName evidence="1">Uncharacterized protein</fullName>
    </submittedName>
</protein>
<accession>A0ABS4AP23</accession>
<comment type="caution">
    <text evidence="1">The sequence shown here is derived from an EMBL/GenBank/DDBJ whole genome shotgun (WGS) entry which is preliminary data.</text>
</comment>
<reference evidence="1 2" key="1">
    <citation type="submission" date="2021-03" db="EMBL/GenBank/DDBJ databases">
        <authorList>
            <person name="So Y."/>
        </authorList>
    </citation>
    <scope>NUCLEOTIDE SEQUENCE [LARGE SCALE GENOMIC DNA]</scope>
    <source>
        <strain evidence="1 2">PWR1</strain>
    </source>
</reference>
<dbReference type="RefSeq" id="WP_209350485.1">
    <property type="nucleotide sequence ID" value="NZ_JAGIYZ010000002.1"/>
</dbReference>
<proteinExistence type="predicted"/>